<reference evidence="2" key="1">
    <citation type="submission" date="2013-04" db="EMBL/GenBank/DDBJ databases">
        <authorList>
            <person name="Qu J."/>
            <person name="Murali S.C."/>
            <person name="Bandaranaike D."/>
            <person name="Bellair M."/>
            <person name="Blankenburg K."/>
            <person name="Chao H."/>
            <person name="Dinh H."/>
            <person name="Doddapaneni H."/>
            <person name="Downs B."/>
            <person name="Dugan-Rocha S."/>
            <person name="Elkadiri S."/>
            <person name="Gnanaolivu R.D."/>
            <person name="Hernandez B."/>
            <person name="Javaid M."/>
            <person name="Jayaseelan J.C."/>
            <person name="Lee S."/>
            <person name="Li M."/>
            <person name="Ming W."/>
            <person name="Munidasa M."/>
            <person name="Muniz J."/>
            <person name="Nguyen L."/>
            <person name="Ongeri F."/>
            <person name="Osuji N."/>
            <person name="Pu L.-L."/>
            <person name="Puazo M."/>
            <person name="Qu C."/>
            <person name="Quiroz J."/>
            <person name="Raj R."/>
            <person name="Weissenberger G."/>
            <person name="Xin Y."/>
            <person name="Zou X."/>
            <person name="Han Y."/>
            <person name="Richards S."/>
            <person name="Worley K."/>
            <person name="Muzny D."/>
            <person name="Gibbs R."/>
        </authorList>
    </citation>
    <scope>NUCLEOTIDE SEQUENCE</scope>
    <source>
        <strain evidence="2">Sampled in the wild</strain>
    </source>
</reference>
<sequence>MPGVIGAIDGTHIAIVPPTTAREHSFINRRNFHCKNMQILKGCRKVVSMTDQQPAEIEDPSPQVLDISPHYPDPEAAANNVLEGLNVLRKLMSSQEWEIFCQSKLSKITSAPTHRTHPQHKRATEDMDTTPQDGFTTVKPRKK</sequence>
<name>A0A8K0KKN3_LADFU</name>
<evidence type="ECO:0008006" key="4">
    <source>
        <dbReference type="Google" id="ProtNLM"/>
    </source>
</evidence>
<accession>A0A8K0KKN3</accession>
<gene>
    <name evidence="2" type="ORF">J437_LFUL015615</name>
</gene>
<dbReference type="AlphaFoldDB" id="A0A8K0KKN3"/>
<dbReference type="Proteomes" id="UP000792457">
    <property type="component" value="Unassembled WGS sequence"/>
</dbReference>
<reference evidence="2" key="2">
    <citation type="submission" date="2017-10" db="EMBL/GenBank/DDBJ databases">
        <title>Ladona fulva Genome sequencing and assembly.</title>
        <authorList>
            <person name="Murali S."/>
            <person name="Richards S."/>
            <person name="Bandaranaike D."/>
            <person name="Bellair M."/>
            <person name="Blankenburg K."/>
            <person name="Chao H."/>
            <person name="Dinh H."/>
            <person name="Doddapaneni H."/>
            <person name="Dugan-Rocha S."/>
            <person name="Elkadiri S."/>
            <person name="Gnanaolivu R."/>
            <person name="Hernandez B."/>
            <person name="Skinner E."/>
            <person name="Javaid M."/>
            <person name="Lee S."/>
            <person name="Li M."/>
            <person name="Ming W."/>
            <person name="Munidasa M."/>
            <person name="Muniz J."/>
            <person name="Nguyen L."/>
            <person name="Hughes D."/>
            <person name="Osuji N."/>
            <person name="Pu L.-L."/>
            <person name="Puazo M."/>
            <person name="Qu C."/>
            <person name="Quiroz J."/>
            <person name="Raj R."/>
            <person name="Weissenberger G."/>
            <person name="Xin Y."/>
            <person name="Zou X."/>
            <person name="Han Y."/>
            <person name="Worley K."/>
            <person name="Muzny D."/>
            <person name="Gibbs R."/>
        </authorList>
    </citation>
    <scope>NUCLEOTIDE SEQUENCE</scope>
    <source>
        <strain evidence="2">Sampled in the wild</strain>
    </source>
</reference>
<dbReference type="OrthoDB" id="6509413at2759"/>
<evidence type="ECO:0000256" key="1">
    <source>
        <dbReference type="SAM" id="MobiDB-lite"/>
    </source>
</evidence>
<evidence type="ECO:0000313" key="2">
    <source>
        <dbReference type="EMBL" id="KAG8236048.1"/>
    </source>
</evidence>
<protein>
    <recommendedName>
        <fullName evidence="4">DDE Tnp4 domain-containing protein</fullName>
    </recommendedName>
</protein>
<keyword evidence="3" id="KW-1185">Reference proteome</keyword>
<evidence type="ECO:0000313" key="3">
    <source>
        <dbReference type="Proteomes" id="UP000792457"/>
    </source>
</evidence>
<dbReference type="EMBL" id="KZ308982">
    <property type="protein sequence ID" value="KAG8236048.1"/>
    <property type="molecule type" value="Genomic_DNA"/>
</dbReference>
<feature type="region of interest" description="Disordered" evidence="1">
    <location>
        <begin position="108"/>
        <end position="143"/>
    </location>
</feature>
<proteinExistence type="predicted"/>
<comment type="caution">
    <text evidence="2">The sequence shown here is derived from an EMBL/GenBank/DDBJ whole genome shotgun (WGS) entry which is preliminary data.</text>
</comment>
<organism evidence="2 3">
    <name type="scientific">Ladona fulva</name>
    <name type="common">Scarce chaser dragonfly</name>
    <name type="synonym">Libellula fulva</name>
    <dbReference type="NCBI Taxonomy" id="123851"/>
    <lineage>
        <taxon>Eukaryota</taxon>
        <taxon>Metazoa</taxon>
        <taxon>Ecdysozoa</taxon>
        <taxon>Arthropoda</taxon>
        <taxon>Hexapoda</taxon>
        <taxon>Insecta</taxon>
        <taxon>Pterygota</taxon>
        <taxon>Palaeoptera</taxon>
        <taxon>Odonata</taxon>
        <taxon>Epiprocta</taxon>
        <taxon>Anisoptera</taxon>
        <taxon>Libelluloidea</taxon>
        <taxon>Libellulidae</taxon>
        <taxon>Ladona</taxon>
    </lineage>
</organism>